<evidence type="ECO:0000256" key="1">
    <source>
        <dbReference type="SAM" id="MobiDB-lite"/>
    </source>
</evidence>
<evidence type="ECO:0000313" key="2">
    <source>
        <dbReference type="EMBL" id="KAK7491221.1"/>
    </source>
</evidence>
<dbReference type="Proteomes" id="UP001519460">
    <property type="component" value="Unassembled WGS sequence"/>
</dbReference>
<organism evidence="2 3">
    <name type="scientific">Batillaria attramentaria</name>
    <dbReference type="NCBI Taxonomy" id="370345"/>
    <lineage>
        <taxon>Eukaryota</taxon>
        <taxon>Metazoa</taxon>
        <taxon>Spiralia</taxon>
        <taxon>Lophotrochozoa</taxon>
        <taxon>Mollusca</taxon>
        <taxon>Gastropoda</taxon>
        <taxon>Caenogastropoda</taxon>
        <taxon>Sorbeoconcha</taxon>
        <taxon>Cerithioidea</taxon>
        <taxon>Batillariidae</taxon>
        <taxon>Batillaria</taxon>
    </lineage>
</organism>
<keyword evidence="3" id="KW-1185">Reference proteome</keyword>
<evidence type="ECO:0008006" key="4">
    <source>
        <dbReference type="Google" id="ProtNLM"/>
    </source>
</evidence>
<reference evidence="2 3" key="1">
    <citation type="journal article" date="2023" name="Sci. Data">
        <title>Genome assembly of the Korean intertidal mud-creeper Batillaria attramentaria.</title>
        <authorList>
            <person name="Patra A.K."/>
            <person name="Ho P.T."/>
            <person name="Jun S."/>
            <person name="Lee S.J."/>
            <person name="Kim Y."/>
            <person name="Won Y.J."/>
        </authorList>
    </citation>
    <scope>NUCLEOTIDE SEQUENCE [LARGE SCALE GENOMIC DNA]</scope>
    <source>
        <strain evidence="2">Wonlab-2016</strain>
    </source>
</reference>
<feature type="region of interest" description="Disordered" evidence="1">
    <location>
        <begin position="36"/>
        <end position="87"/>
    </location>
</feature>
<evidence type="ECO:0000313" key="3">
    <source>
        <dbReference type="Proteomes" id="UP001519460"/>
    </source>
</evidence>
<name>A0ABD0KVX2_9CAEN</name>
<gene>
    <name evidence="2" type="ORF">BaRGS_00017492</name>
</gene>
<comment type="caution">
    <text evidence="2">The sequence shown here is derived from an EMBL/GenBank/DDBJ whole genome shotgun (WGS) entry which is preliminary data.</text>
</comment>
<feature type="non-terminal residue" evidence="2">
    <location>
        <position position="1"/>
    </location>
</feature>
<protein>
    <recommendedName>
        <fullName evidence="4">Histone H2A</fullName>
    </recommendedName>
</protein>
<dbReference type="EMBL" id="JACVVK020000117">
    <property type="protein sequence ID" value="KAK7491221.1"/>
    <property type="molecule type" value="Genomic_DNA"/>
</dbReference>
<accession>A0ABD0KVX2</accession>
<proteinExistence type="predicted"/>
<sequence length="87" mass="9200">SEPGGGELKAGLKIAGGMDDVGLLIVPTTADIARPLPGDKAGKHRRFCPSASQNTRHPAGRPEDGEEEKQEWTKAGLGGKHLWKNTC</sequence>
<dbReference type="AlphaFoldDB" id="A0ABD0KVX2"/>